<dbReference type="InterPro" id="IPR036291">
    <property type="entry name" value="NAD(P)-bd_dom_sf"/>
</dbReference>
<dbReference type="PANTHER" id="PTHR42760:SF78">
    <property type="entry name" value="3-OXOACYL-[ACYL-CARRIER-PROTEIN] REDUCTASE [NADH]"/>
    <property type="match status" value="1"/>
</dbReference>
<evidence type="ECO:0000259" key="2">
    <source>
        <dbReference type="SMART" id="SM00822"/>
    </source>
</evidence>
<evidence type="ECO:0000313" key="4">
    <source>
        <dbReference type="Proteomes" id="UP000199657"/>
    </source>
</evidence>
<dbReference type="OrthoDB" id="9804774at2"/>
<feature type="domain" description="Ketoreductase" evidence="2">
    <location>
        <begin position="205"/>
        <end position="382"/>
    </location>
</feature>
<dbReference type="InterPro" id="IPR002347">
    <property type="entry name" value="SDR_fam"/>
</dbReference>
<evidence type="ECO:0000313" key="3">
    <source>
        <dbReference type="EMBL" id="SEO96538.1"/>
    </source>
</evidence>
<dbReference type="PANTHER" id="PTHR42760">
    <property type="entry name" value="SHORT-CHAIN DEHYDROGENASES/REDUCTASES FAMILY MEMBER"/>
    <property type="match status" value="1"/>
</dbReference>
<protein>
    <submittedName>
        <fullName evidence="3">3-oxoacyl-[acyl-carrier protein] reductase</fullName>
    </submittedName>
</protein>
<dbReference type="PRINTS" id="PR00080">
    <property type="entry name" value="SDRFAMILY"/>
</dbReference>
<gene>
    <name evidence="3" type="ORF">SAMN04488052_10573</name>
</gene>
<dbReference type="NCBIfam" id="NF006110">
    <property type="entry name" value="PRK08261.1"/>
    <property type="match status" value="1"/>
</dbReference>
<dbReference type="EMBL" id="FOEG01000005">
    <property type="protein sequence ID" value="SEO96538.1"/>
    <property type="molecule type" value="Genomic_DNA"/>
</dbReference>
<dbReference type="PRINTS" id="PR00081">
    <property type="entry name" value="GDHRDH"/>
</dbReference>
<keyword evidence="4" id="KW-1185">Reference proteome</keyword>
<reference evidence="3 4" key="1">
    <citation type="submission" date="2016-10" db="EMBL/GenBank/DDBJ databases">
        <authorList>
            <person name="de Groot N.N."/>
        </authorList>
    </citation>
    <scope>NUCLEOTIDE SEQUENCE [LARGE SCALE GENOMIC DNA]</scope>
    <source>
        <strain evidence="3 4">CGMCC 1.6291</strain>
    </source>
</reference>
<accession>A0A1H8U1K5</accession>
<dbReference type="PROSITE" id="PS00061">
    <property type="entry name" value="ADH_SHORT"/>
    <property type="match status" value="1"/>
</dbReference>
<dbReference type="Proteomes" id="UP000199657">
    <property type="component" value="Unassembled WGS sequence"/>
</dbReference>
<dbReference type="InterPro" id="IPR020904">
    <property type="entry name" value="Sc_DH/Rdtase_CS"/>
</dbReference>
<dbReference type="SMART" id="SM00822">
    <property type="entry name" value="PKS_KR"/>
    <property type="match status" value="1"/>
</dbReference>
<dbReference type="FunFam" id="3.40.50.720:FF:000338">
    <property type="entry name" value="3-oxoacyl-ACP reductase FabG"/>
    <property type="match status" value="1"/>
</dbReference>
<name>A0A1H8U1K5_9GAMM</name>
<dbReference type="SUPFAM" id="SSF51735">
    <property type="entry name" value="NAD(P)-binding Rossmann-fold domains"/>
    <property type="match status" value="2"/>
</dbReference>
<sequence>MSDYLIRASRHPVLRRGIDALGLPTPAPLVRARQPWADALLGGRRVACAAPNRDQAAVEGVLTAAGASVAGDQEAVEGLVFDGRGLERPADLGAVYAFFHGVLPRLQHNGRVVVLAVPPESVADPAAAATQRALEGVTRSLAKELGRRQAAANMIYVRPGSEAMLAPPLQWLLSPWAAYVDGQPLTVDSPAEGHAVPLAGSLRGKTALVTGASRGIGAATARRLAAEGAQVLCLDRPAVDAELQALASELGGGALAVDITAPGTPAETAAVLRTMAGGVDLVVHNAGVTRDRTLARMSRDEWDAVLAVNLEAVLAMDGQLLDVEDLVRPGGRIVCLSSIGGIAGNVGQTNYAASKAALIAYVAAQGRRLAPRGIGCNAVAPGFIETQMTAAMPFTVREGGRRLNAFSQGGHPDDVADAVAFLGSPGAAGITGQTLRVCGQSLLGA</sequence>
<dbReference type="Gene3D" id="3.40.50.720">
    <property type="entry name" value="NAD(P)-binding Rossmann-like Domain"/>
    <property type="match status" value="2"/>
</dbReference>
<dbReference type="InterPro" id="IPR057326">
    <property type="entry name" value="KR_dom"/>
</dbReference>
<dbReference type="RefSeq" id="WP_091644274.1">
    <property type="nucleotide sequence ID" value="NZ_FOEG01000005.1"/>
</dbReference>
<organism evidence="3 4">
    <name type="scientific">Aquisalimonas asiatica</name>
    <dbReference type="NCBI Taxonomy" id="406100"/>
    <lineage>
        <taxon>Bacteria</taxon>
        <taxon>Pseudomonadati</taxon>
        <taxon>Pseudomonadota</taxon>
        <taxon>Gammaproteobacteria</taxon>
        <taxon>Chromatiales</taxon>
        <taxon>Ectothiorhodospiraceae</taxon>
        <taxon>Aquisalimonas</taxon>
    </lineage>
</organism>
<dbReference type="GO" id="GO:0016616">
    <property type="term" value="F:oxidoreductase activity, acting on the CH-OH group of donors, NAD or NADP as acceptor"/>
    <property type="evidence" value="ECO:0007669"/>
    <property type="project" value="TreeGrafter"/>
</dbReference>
<dbReference type="AlphaFoldDB" id="A0A1H8U1K5"/>
<evidence type="ECO:0000256" key="1">
    <source>
        <dbReference type="ARBA" id="ARBA00006484"/>
    </source>
</evidence>
<dbReference type="Pfam" id="PF13561">
    <property type="entry name" value="adh_short_C2"/>
    <property type="match status" value="1"/>
</dbReference>
<dbReference type="STRING" id="406100.SAMN04488052_10573"/>
<proteinExistence type="inferred from homology"/>
<comment type="similarity">
    <text evidence="1">Belongs to the short-chain dehydrogenases/reductases (SDR) family.</text>
</comment>